<dbReference type="AlphaFoldDB" id="A0A6J6WWE3"/>
<dbReference type="EMBL" id="CAFAAB010000108">
    <property type="protein sequence ID" value="CAB4788005.1"/>
    <property type="molecule type" value="Genomic_DNA"/>
</dbReference>
<keyword evidence="1" id="KW-0812">Transmembrane</keyword>
<name>A0A6J6WWE3_9ZZZZ</name>
<evidence type="ECO:0000313" key="2">
    <source>
        <dbReference type="EMBL" id="CAB4788005.1"/>
    </source>
</evidence>
<gene>
    <name evidence="2" type="ORF">UFOPK2958_00951</name>
</gene>
<proteinExistence type="predicted"/>
<evidence type="ECO:0000256" key="1">
    <source>
        <dbReference type="SAM" id="Phobius"/>
    </source>
</evidence>
<protein>
    <submittedName>
        <fullName evidence="2">Unannotated protein</fullName>
    </submittedName>
</protein>
<sequence>MNLWVVRVIVSSIVITAIQLSVLSNLRIGGVVIMGIWLWTLVVGLLGGTPPAMVAGATTGALFDAHVSTPFGLFIAVGLLVGYVAGQLGREGIGDFKAAAWWMPSAIGLAVGFLAPVVLTIGATLSGNLQFWRGDLGSTMVVNAIVFAIAIRITAMLGRRLIGDVEGYRW</sequence>
<keyword evidence="1" id="KW-1133">Transmembrane helix</keyword>
<organism evidence="2">
    <name type="scientific">freshwater metagenome</name>
    <dbReference type="NCBI Taxonomy" id="449393"/>
    <lineage>
        <taxon>unclassified sequences</taxon>
        <taxon>metagenomes</taxon>
        <taxon>ecological metagenomes</taxon>
    </lineage>
</organism>
<keyword evidence="1" id="KW-0472">Membrane</keyword>
<feature type="transmembrane region" description="Helical" evidence="1">
    <location>
        <begin position="6"/>
        <end position="23"/>
    </location>
</feature>
<feature type="transmembrane region" description="Helical" evidence="1">
    <location>
        <begin position="141"/>
        <end position="162"/>
    </location>
</feature>
<accession>A0A6J6WWE3</accession>
<reference evidence="2" key="1">
    <citation type="submission" date="2020-05" db="EMBL/GenBank/DDBJ databases">
        <authorList>
            <person name="Chiriac C."/>
            <person name="Salcher M."/>
            <person name="Ghai R."/>
            <person name="Kavagutti S V."/>
        </authorList>
    </citation>
    <scope>NUCLEOTIDE SEQUENCE</scope>
</reference>
<feature type="transmembrane region" description="Helical" evidence="1">
    <location>
        <begin position="67"/>
        <end position="86"/>
    </location>
</feature>
<feature type="transmembrane region" description="Helical" evidence="1">
    <location>
        <begin position="30"/>
        <end position="47"/>
    </location>
</feature>
<feature type="transmembrane region" description="Helical" evidence="1">
    <location>
        <begin position="98"/>
        <end position="121"/>
    </location>
</feature>